<protein>
    <recommendedName>
        <fullName evidence="3">Exonuclease domain-containing protein</fullName>
    </recommendedName>
</protein>
<dbReference type="AlphaFoldDB" id="A0A7W7NWC0"/>
<dbReference type="InterPro" id="IPR012337">
    <property type="entry name" value="RNaseH-like_sf"/>
</dbReference>
<dbReference type="SUPFAM" id="SSF53098">
    <property type="entry name" value="Ribonuclease H-like"/>
    <property type="match status" value="1"/>
</dbReference>
<sequence>MTCPALIDFEASCLPEYGQSYPIEVAIAKVDGSSRTWLIHPAEAWRFWDWSPEAEALHGISRALIEREGLPCAQVLGEMAAFAGDCPVYADADLDAYWLEVLAHAAGAEPPFPVRFLGEYLVERGYTRPQVLEALAAARQRLPTEHIARDDASRLALTVKLLLDGETA</sequence>
<dbReference type="EMBL" id="JACHLR010000004">
    <property type="protein sequence ID" value="MBB4858005.1"/>
    <property type="molecule type" value="Genomic_DNA"/>
</dbReference>
<proteinExistence type="predicted"/>
<dbReference type="InterPro" id="IPR036397">
    <property type="entry name" value="RNaseH_sf"/>
</dbReference>
<dbReference type="GO" id="GO:0003676">
    <property type="term" value="F:nucleic acid binding"/>
    <property type="evidence" value="ECO:0007669"/>
    <property type="project" value="InterPro"/>
</dbReference>
<comment type="caution">
    <text evidence="1">The sequence shown here is derived from an EMBL/GenBank/DDBJ whole genome shotgun (WGS) entry which is preliminary data.</text>
</comment>
<dbReference type="RefSeq" id="WP_184243283.1">
    <property type="nucleotide sequence ID" value="NZ_JACHLR010000004.1"/>
</dbReference>
<evidence type="ECO:0000313" key="2">
    <source>
        <dbReference type="Proteomes" id="UP000555448"/>
    </source>
</evidence>
<evidence type="ECO:0000313" key="1">
    <source>
        <dbReference type="EMBL" id="MBB4858005.1"/>
    </source>
</evidence>
<evidence type="ECO:0008006" key="3">
    <source>
        <dbReference type="Google" id="ProtNLM"/>
    </source>
</evidence>
<name>A0A7W7NWC0_9SPHN</name>
<dbReference type="Proteomes" id="UP000555448">
    <property type="component" value="Unassembled WGS sequence"/>
</dbReference>
<keyword evidence="2" id="KW-1185">Reference proteome</keyword>
<organism evidence="1 2">
    <name type="scientific">Novosphingobium chloroacetimidivorans</name>
    <dbReference type="NCBI Taxonomy" id="1428314"/>
    <lineage>
        <taxon>Bacteria</taxon>
        <taxon>Pseudomonadati</taxon>
        <taxon>Pseudomonadota</taxon>
        <taxon>Alphaproteobacteria</taxon>
        <taxon>Sphingomonadales</taxon>
        <taxon>Sphingomonadaceae</taxon>
        <taxon>Novosphingobium</taxon>
    </lineage>
</organism>
<accession>A0A7W7NWC0</accession>
<dbReference type="Gene3D" id="3.30.420.10">
    <property type="entry name" value="Ribonuclease H-like superfamily/Ribonuclease H"/>
    <property type="match status" value="1"/>
</dbReference>
<gene>
    <name evidence="1" type="ORF">HNO88_001319</name>
</gene>
<reference evidence="1 2" key="1">
    <citation type="submission" date="2020-08" db="EMBL/GenBank/DDBJ databases">
        <title>Functional genomics of gut bacteria from endangered species of beetles.</title>
        <authorList>
            <person name="Carlos-Shanley C."/>
        </authorList>
    </citation>
    <scope>NUCLEOTIDE SEQUENCE [LARGE SCALE GENOMIC DNA]</scope>
    <source>
        <strain evidence="1 2">S00245</strain>
    </source>
</reference>